<organism evidence="2 3">
    <name type="scientific">Burkholderia gladioli (strain BSR3)</name>
    <dbReference type="NCBI Taxonomy" id="999541"/>
    <lineage>
        <taxon>Bacteria</taxon>
        <taxon>Pseudomonadati</taxon>
        <taxon>Pseudomonadota</taxon>
        <taxon>Betaproteobacteria</taxon>
        <taxon>Burkholderiales</taxon>
        <taxon>Burkholderiaceae</taxon>
        <taxon>Burkholderia</taxon>
    </lineage>
</organism>
<dbReference type="Proteomes" id="UP000008316">
    <property type="component" value="Plasmid bgla_3p"/>
</dbReference>
<dbReference type="AlphaFoldDB" id="F2LSB4"/>
<keyword evidence="2" id="KW-0614">Plasmid</keyword>
<reference evidence="2 3" key="1">
    <citation type="journal article" date="2011" name="J. Bacteriol.">
        <title>Complete genome sequence of Burkholderia gladioli BSR3.</title>
        <authorList>
            <person name="Seo Y.S."/>
            <person name="Lim J."/>
            <person name="Choi B.S."/>
            <person name="Kim H."/>
            <person name="Goo E."/>
            <person name="Lee B."/>
            <person name="Lim J.S."/>
            <person name="Choi I.Y."/>
            <person name="Moon J.S."/>
            <person name="Kim J."/>
            <person name="Hwang I."/>
        </authorList>
    </citation>
    <scope>NUCLEOTIDE SEQUENCE [LARGE SCALE GENOMIC DNA]</scope>
    <source>
        <strain evidence="2 3">BSR3</strain>
        <plasmid evidence="2">bgla_3p</plasmid>
    </source>
</reference>
<dbReference type="HOGENOM" id="CLU_2859022_0_0_4"/>
<keyword evidence="3" id="KW-1185">Reference proteome</keyword>
<geneLocation type="plasmid" evidence="2 3">
    <name>bgla_3p</name>
</geneLocation>
<evidence type="ECO:0000256" key="1">
    <source>
        <dbReference type="SAM" id="MobiDB-lite"/>
    </source>
</evidence>
<protein>
    <submittedName>
        <fullName evidence="2">Uncharacterized protein</fullName>
    </submittedName>
</protein>
<gene>
    <name evidence="2" type="ordered locus">bgla_3p0080</name>
</gene>
<proteinExistence type="predicted"/>
<evidence type="ECO:0000313" key="2">
    <source>
        <dbReference type="EMBL" id="AEA65710.1"/>
    </source>
</evidence>
<dbReference type="RefSeq" id="WP_013691845.1">
    <property type="nucleotide sequence ID" value="NC_015378.1"/>
</dbReference>
<dbReference type="KEGG" id="bgd:bgla_3p0080"/>
<feature type="region of interest" description="Disordered" evidence="1">
    <location>
        <begin position="44"/>
        <end position="64"/>
    </location>
</feature>
<accession>F2LSB4</accession>
<sequence>MADSLELAVFALRPTFPSERVPQACAEFVRDCVPGLTRRQLLTRTRPRLDADLETPGASDAERP</sequence>
<evidence type="ECO:0000313" key="3">
    <source>
        <dbReference type="Proteomes" id="UP000008316"/>
    </source>
</evidence>
<name>F2LSB4_BURGS</name>
<dbReference type="EMBL" id="CP002603">
    <property type="protein sequence ID" value="AEA65710.1"/>
    <property type="molecule type" value="Genomic_DNA"/>
</dbReference>